<gene>
    <name evidence="1" type="ORF">JE024_22560</name>
</gene>
<proteinExistence type="predicted"/>
<dbReference type="EMBL" id="JAFEJA010000001">
    <property type="protein sequence ID" value="MBM9621470.1"/>
    <property type="molecule type" value="Genomic_DNA"/>
</dbReference>
<dbReference type="Proteomes" id="UP000664109">
    <property type="component" value="Unassembled WGS sequence"/>
</dbReference>
<protein>
    <submittedName>
        <fullName evidence="1">Uncharacterized protein</fullName>
    </submittedName>
</protein>
<reference evidence="1 2" key="1">
    <citation type="journal article" date="2016" name="Arch. Microbiol.">
        <title>Streptomyces zhihengii sp. nov., isolated from rhizospheric soil of Psammosilene tunicoides.</title>
        <authorList>
            <person name="Huang M.J."/>
            <person name="Fei J.J."/>
            <person name="Salam N."/>
            <person name="Kim C.J."/>
            <person name="Hozzein W.N."/>
            <person name="Xiao M."/>
            <person name="Huang H.Q."/>
            <person name="Li W.J."/>
        </authorList>
    </citation>
    <scope>NUCLEOTIDE SEQUENCE [LARGE SCALE GENOMIC DNA]</scope>
    <source>
        <strain evidence="1 2">YIM T102</strain>
    </source>
</reference>
<sequence>MGAKRADVVQGGLALADAVEELDQRRQSTTRGHGEICRIYASGTSGVDELTISWHLTDKVRTPAPDFIKLPMGEQAGAAWDTGYVIFACADDTGAPGASPDHVGVFVESNTPVPEPLGEAKALRNAYATMAHSFALSMAKGLGCADSAGLPAKPVLIP</sequence>
<organism evidence="1 2">
    <name type="scientific">Streptomyces zhihengii</name>
    <dbReference type="NCBI Taxonomy" id="1818004"/>
    <lineage>
        <taxon>Bacteria</taxon>
        <taxon>Bacillati</taxon>
        <taxon>Actinomycetota</taxon>
        <taxon>Actinomycetes</taxon>
        <taxon>Kitasatosporales</taxon>
        <taxon>Streptomycetaceae</taxon>
        <taxon>Streptomyces</taxon>
    </lineage>
</organism>
<evidence type="ECO:0000313" key="2">
    <source>
        <dbReference type="Proteomes" id="UP000664109"/>
    </source>
</evidence>
<dbReference type="RefSeq" id="WP_205375322.1">
    <property type="nucleotide sequence ID" value="NZ_JAFEJA010000001.1"/>
</dbReference>
<name>A0ABS2UV97_9ACTN</name>
<evidence type="ECO:0000313" key="1">
    <source>
        <dbReference type="EMBL" id="MBM9621470.1"/>
    </source>
</evidence>
<comment type="caution">
    <text evidence="1">The sequence shown here is derived from an EMBL/GenBank/DDBJ whole genome shotgun (WGS) entry which is preliminary data.</text>
</comment>
<accession>A0ABS2UV97</accession>
<keyword evidence="2" id="KW-1185">Reference proteome</keyword>